<feature type="domain" description="Chalcone/stilbene synthase N-terminal" evidence="4">
    <location>
        <begin position="33"/>
        <end position="207"/>
    </location>
</feature>
<dbReference type="PANTHER" id="PTHR11877">
    <property type="entry name" value="HYDROXYMETHYLGLUTARYL-COA SYNTHASE"/>
    <property type="match status" value="1"/>
</dbReference>
<dbReference type="PIRSF" id="PIRSF000451">
    <property type="entry name" value="PKS_III"/>
    <property type="match status" value="1"/>
</dbReference>
<keyword evidence="2 3" id="KW-0808">Transferase</keyword>
<evidence type="ECO:0000256" key="3">
    <source>
        <dbReference type="RuleBase" id="RU003633"/>
    </source>
</evidence>
<evidence type="ECO:0000259" key="5">
    <source>
        <dbReference type="Pfam" id="PF02797"/>
    </source>
</evidence>
<feature type="domain" description="Chalcone/stilbene synthase C-terminal" evidence="5">
    <location>
        <begin position="225"/>
        <end position="362"/>
    </location>
</feature>
<dbReference type="CDD" id="cd00831">
    <property type="entry name" value="CHS_like"/>
    <property type="match status" value="1"/>
</dbReference>
<evidence type="ECO:0000256" key="2">
    <source>
        <dbReference type="ARBA" id="ARBA00022679"/>
    </source>
</evidence>
<dbReference type="InterPro" id="IPR012328">
    <property type="entry name" value="Chalcone/stilbene_synt_C"/>
</dbReference>
<comment type="similarity">
    <text evidence="1 3">Belongs to the thiolase-like superfamily. Chalcone/stilbene synthases family.</text>
</comment>
<dbReference type="PANTHER" id="PTHR11877:SF46">
    <property type="entry name" value="TYPE III POLYKETIDE SYNTHASE A"/>
    <property type="match status" value="1"/>
</dbReference>
<dbReference type="InterPro" id="IPR016039">
    <property type="entry name" value="Thiolase-like"/>
</dbReference>
<keyword evidence="7" id="KW-1185">Reference proteome</keyword>
<name>A0A9W9LX41_9EURO</name>
<dbReference type="InterPro" id="IPR011141">
    <property type="entry name" value="Polyketide_synthase_type-III"/>
</dbReference>
<dbReference type="OrthoDB" id="329835at2759"/>
<evidence type="ECO:0000313" key="7">
    <source>
        <dbReference type="Proteomes" id="UP001146351"/>
    </source>
</evidence>
<dbReference type="SUPFAM" id="SSF53901">
    <property type="entry name" value="Thiolase-like"/>
    <property type="match status" value="1"/>
</dbReference>
<dbReference type="Proteomes" id="UP001146351">
    <property type="component" value="Unassembled WGS sequence"/>
</dbReference>
<evidence type="ECO:0000256" key="1">
    <source>
        <dbReference type="ARBA" id="ARBA00005531"/>
    </source>
</evidence>
<dbReference type="Pfam" id="PF02797">
    <property type="entry name" value="Chal_sti_synt_C"/>
    <property type="match status" value="1"/>
</dbReference>
<evidence type="ECO:0000259" key="4">
    <source>
        <dbReference type="Pfam" id="PF00195"/>
    </source>
</evidence>
<comment type="caution">
    <text evidence="6">The sequence shown here is derived from an EMBL/GenBank/DDBJ whole genome shotgun (WGS) entry which is preliminary data.</text>
</comment>
<keyword evidence="3" id="KW-0012">Acyltransferase</keyword>
<dbReference type="Pfam" id="PF00195">
    <property type="entry name" value="Chal_sti_synt_N"/>
    <property type="match status" value="1"/>
</dbReference>
<dbReference type="Gene3D" id="3.40.47.10">
    <property type="match status" value="2"/>
</dbReference>
<gene>
    <name evidence="6" type="ORF">N7492_003609</name>
</gene>
<dbReference type="EMBL" id="JAPQKO010000002">
    <property type="protein sequence ID" value="KAJ5180399.1"/>
    <property type="molecule type" value="Genomic_DNA"/>
</dbReference>
<sequence>MATSSRPVISRQLPVAVIEGIATGVPEGMRKQSEVADMKRQKIQRLYTNTRIDHRHMAVDPLHPDFNRNMSIRQRMDLFLELATPLAVRVCADALAQNGVHPSTADIGRLVMVTSTGFVAPGLDIALIEQLGLSRDISRSSVSFMGCAAAMNGLRVAADSVRAHPGTKTLVCCLELSSVNAVYDDNLNDIIISSLFADGCAAMVIGSVSEGQQPRPNSIVIRDQFQRLIEGSKEGITLGINPNGITCELSPKLPSFIYNDLAPVIREKLGLQQLSLSDIDHWAIHPGGPKIIENSLQSLGLDDSVAETSWQVLKEYGNMLSASLPFVLKEMMQKSSPGSTAGQKGVAFSFAPGVSVEGMIFELV</sequence>
<organism evidence="6 7">
    <name type="scientific">Penicillium capsulatum</name>
    <dbReference type="NCBI Taxonomy" id="69766"/>
    <lineage>
        <taxon>Eukaryota</taxon>
        <taxon>Fungi</taxon>
        <taxon>Dikarya</taxon>
        <taxon>Ascomycota</taxon>
        <taxon>Pezizomycotina</taxon>
        <taxon>Eurotiomycetes</taxon>
        <taxon>Eurotiomycetidae</taxon>
        <taxon>Eurotiales</taxon>
        <taxon>Aspergillaceae</taxon>
        <taxon>Penicillium</taxon>
    </lineage>
</organism>
<dbReference type="InterPro" id="IPR001099">
    <property type="entry name" value="Chalcone/stilbene_synt_N"/>
</dbReference>
<dbReference type="AlphaFoldDB" id="A0A9W9LX41"/>
<proteinExistence type="inferred from homology"/>
<accession>A0A9W9LX41</accession>
<evidence type="ECO:0000313" key="6">
    <source>
        <dbReference type="EMBL" id="KAJ5180399.1"/>
    </source>
</evidence>
<dbReference type="GO" id="GO:0016747">
    <property type="term" value="F:acyltransferase activity, transferring groups other than amino-acyl groups"/>
    <property type="evidence" value="ECO:0007669"/>
    <property type="project" value="InterPro"/>
</dbReference>
<reference evidence="6" key="2">
    <citation type="journal article" date="2023" name="IMA Fungus">
        <title>Comparative genomic study of the Penicillium genus elucidates a diverse pangenome and 15 lateral gene transfer events.</title>
        <authorList>
            <person name="Petersen C."/>
            <person name="Sorensen T."/>
            <person name="Nielsen M.R."/>
            <person name="Sondergaard T.E."/>
            <person name="Sorensen J.L."/>
            <person name="Fitzpatrick D.A."/>
            <person name="Frisvad J.C."/>
            <person name="Nielsen K.L."/>
        </authorList>
    </citation>
    <scope>NUCLEOTIDE SEQUENCE</scope>
    <source>
        <strain evidence="6">IBT 21917</strain>
    </source>
</reference>
<reference evidence="6" key="1">
    <citation type="submission" date="2022-11" db="EMBL/GenBank/DDBJ databases">
        <authorList>
            <person name="Petersen C."/>
        </authorList>
    </citation>
    <scope>NUCLEOTIDE SEQUENCE</scope>
    <source>
        <strain evidence="6">IBT 21917</strain>
    </source>
</reference>
<protein>
    <submittedName>
        <fullName evidence="6">Type III Polyketide synthases (Type III PKS)</fullName>
    </submittedName>
</protein>
<dbReference type="GO" id="GO:0030639">
    <property type="term" value="P:polyketide biosynthetic process"/>
    <property type="evidence" value="ECO:0007669"/>
    <property type="project" value="TreeGrafter"/>
</dbReference>